<dbReference type="Gene3D" id="2.60.40.10">
    <property type="entry name" value="Immunoglobulins"/>
    <property type="match status" value="1"/>
</dbReference>
<dbReference type="Proteomes" id="UP000030700">
    <property type="component" value="Unassembled WGS sequence"/>
</dbReference>
<dbReference type="AlphaFoldDB" id="A0A0S6VWF3"/>
<dbReference type="HOGENOM" id="CLU_383503_0_0_0"/>
<name>A0A0S6VWF3_9BACT</name>
<keyword evidence="3" id="KW-1185">Reference proteome</keyword>
<evidence type="ECO:0000313" key="2">
    <source>
        <dbReference type="EMBL" id="GAK49729.1"/>
    </source>
</evidence>
<feature type="region of interest" description="Disordered" evidence="1">
    <location>
        <begin position="492"/>
        <end position="525"/>
    </location>
</feature>
<accession>A0A0S6VWF3</accession>
<dbReference type="InterPro" id="IPR051344">
    <property type="entry name" value="Vgb"/>
</dbReference>
<dbReference type="SUPFAM" id="SSF63829">
    <property type="entry name" value="Calcium-dependent phosphotriesterase"/>
    <property type="match status" value="1"/>
</dbReference>
<dbReference type="InterPro" id="IPR013783">
    <property type="entry name" value="Ig-like_fold"/>
</dbReference>
<dbReference type="Gene3D" id="2.80.10.50">
    <property type="match status" value="1"/>
</dbReference>
<dbReference type="PANTHER" id="PTHR40274">
    <property type="entry name" value="VIRGINIAMYCIN B LYASE"/>
    <property type="match status" value="1"/>
</dbReference>
<reference evidence="2" key="1">
    <citation type="journal article" date="2015" name="PeerJ">
        <title>First genomic representation of candidate bacterial phylum KSB3 points to enhanced environmental sensing as a trigger of wastewater bulking.</title>
        <authorList>
            <person name="Sekiguchi Y."/>
            <person name="Ohashi A."/>
            <person name="Parks D.H."/>
            <person name="Yamauchi T."/>
            <person name="Tyson G.W."/>
            <person name="Hugenholtz P."/>
        </authorList>
    </citation>
    <scope>NUCLEOTIDE SEQUENCE [LARGE SCALE GENOMIC DNA]</scope>
</reference>
<organism evidence="2">
    <name type="scientific">Candidatus Moduliflexus flocculans</name>
    <dbReference type="NCBI Taxonomy" id="1499966"/>
    <lineage>
        <taxon>Bacteria</taxon>
        <taxon>Candidatus Moduliflexota</taxon>
        <taxon>Candidatus Moduliflexia</taxon>
        <taxon>Candidatus Moduliflexales</taxon>
        <taxon>Candidatus Moduliflexaceae</taxon>
    </lineage>
</organism>
<evidence type="ECO:0000256" key="1">
    <source>
        <dbReference type="SAM" id="MobiDB-lite"/>
    </source>
</evidence>
<dbReference type="EMBL" id="DF820455">
    <property type="protein sequence ID" value="GAK49729.1"/>
    <property type="molecule type" value="Genomic_DNA"/>
</dbReference>
<evidence type="ECO:0008006" key="4">
    <source>
        <dbReference type="Google" id="ProtNLM"/>
    </source>
</evidence>
<dbReference type="PANTHER" id="PTHR40274:SF3">
    <property type="entry name" value="VIRGINIAMYCIN B LYASE"/>
    <property type="match status" value="1"/>
</dbReference>
<evidence type="ECO:0000313" key="3">
    <source>
        <dbReference type="Proteomes" id="UP000030700"/>
    </source>
</evidence>
<dbReference type="CDD" id="cd00063">
    <property type="entry name" value="FN3"/>
    <property type="match status" value="1"/>
</dbReference>
<gene>
    <name evidence="2" type="ORF">U14_00953</name>
</gene>
<dbReference type="Gene3D" id="2.130.10.10">
    <property type="entry name" value="YVTN repeat-like/Quinoprotein amine dehydrogenase"/>
    <property type="match status" value="1"/>
</dbReference>
<protein>
    <recommendedName>
        <fullName evidence="4">Fibronectin type-III domain-containing protein</fullName>
    </recommendedName>
</protein>
<sequence>MKRKMKYWKWGVAAMLACFSGGEITPGEGAQTEVWTLSSAQEFQRGETDQVAVISVGELTLPLKSDTLLTLKDQDRQVWAISEDTSGNLYAGTGEQGKIFKITPAGETSVFFDSPEVNILSLAFDAQGNLYAGSAPDGLIYKIAPDGNSQTFYMTGEAYVWSLVFGADGTLYAGTGGAGKIFNILPDGTGSVFYDSPQTHVMSLLFSPQGELYAATEGRGMVYRLDAEGRAFGVFHAKEEEIHALTFDAEGNLYAAALSSLVTPKAPAENPQEPQPTLQPKTPKRSVVYQIASNGVAKKMAELNDLLIYTIGVDEQQRLLVGTDQKGTVYRILPDSEVQQIIKTNAQQVMSMYRSSSGTMSLGTGDAGGVSRLSSNLAERAEYLSPVHDAGVTATWGKIFWRGAAGSIAIATRTGNTALPDDTWSQWSPELTNQAGETITSPTARFIQWKAAFMPQAEAAPILEEVSVAYLPLNLPPEFKAVLTFYPTPSGGDATAGGSGRGTTSKIASSRPAKQGGDVAADSGLAAPESVPAGRIAVLWAASDPNNDALTYTVSLRALGESAWKELEKDLSEAKYSLDITTLPDGEYEVKVTASDKAQNPPLQALQAEKISARFTVDNTAPVITLAAENAPESGKIRVRAVARDGVSRLKEAQYALDTGEWMPIFPEDLVSDSLEETYLIDVSSLQDGSHVLTIKVADQLQNIGVGKIQLTVPLL</sequence>
<dbReference type="STRING" id="1499966.U14_00953"/>
<dbReference type="InterPro" id="IPR015943">
    <property type="entry name" value="WD40/YVTN_repeat-like_dom_sf"/>
</dbReference>
<dbReference type="InterPro" id="IPR003961">
    <property type="entry name" value="FN3_dom"/>
</dbReference>
<proteinExistence type="predicted"/>
<feature type="region of interest" description="Disordered" evidence="1">
    <location>
        <begin position="265"/>
        <end position="284"/>
    </location>
</feature>